<protein>
    <submittedName>
        <fullName evidence="2">Uncharacterized protein</fullName>
    </submittedName>
</protein>
<comment type="caution">
    <text evidence="2">The sequence shown here is derived from an EMBL/GenBank/DDBJ whole genome shotgun (WGS) entry which is preliminary data.</text>
</comment>
<proteinExistence type="predicted"/>
<dbReference type="Gene3D" id="1.20.5.300">
    <property type="match status" value="1"/>
</dbReference>
<reference evidence="2 3" key="1">
    <citation type="submission" date="2024-04" db="EMBL/GenBank/DDBJ databases">
        <title>Tritrichomonas musculus Genome.</title>
        <authorList>
            <person name="Alves-Ferreira E."/>
            <person name="Grigg M."/>
            <person name="Lorenzi H."/>
            <person name="Galac M."/>
        </authorList>
    </citation>
    <scope>NUCLEOTIDE SEQUENCE [LARGE SCALE GENOMIC DNA]</scope>
    <source>
        <strain evidence="2 3">EAF2021</strain>
    </source>
</reference>
<organism evidence="2 3">
    <name type="scientific">Tritrichomonas musculus</name>
    <dbReference type="NCBI Taxonomy" id="1915356"/>
    <lineage>
        <taxon>Eukaryota</taxon>
        <taxon>Metamonada</taxon>
        <taxon>Parabasalia</taxon>
        <taxon>Tritrichomonadida</taxon>
        <taxon>Tritrichomonadidae</taxon>
        <taxon>Tritrichomonas</taxon>
    </lineage>
</organism>
<dbReference type="EMBL" id="JAPFFF010000103">
    <property type="protein sequence ID" value="KAK8835462.1"/>
    <property type="molecule type" value="Genomic_DNA"/>
</dbReference>
<accession>A0ABR2GNH2</accession>
<evidence type="ECO:0000256" key="1">
    <source>
        <dbReference type="SAM" id="Coils"/>
    </source>
</evidence>
<sequence length="838" mass="94956">MAEYDGEIRIKATIDTDEFDKKASNLTKKLYSQNNALKRQQYILSELNQKYSDIVNKITKTAEETSLEKSLKRAEKELSLFQKQYENAIKHAEPLRLVKRSYENLGLEPHPDYKVNIEKAESDVLKFKGQIESTNSEIKRLQKELEKVRLNPENTRSAKDLEYKISLAQEKAGNLRDRIHETNQALNNIRSDKVSKMSESFSRLSDTLKSKFQNISSLFGRTFSAAISSVSSPLRSLIRGFERLGRRILRLSGLVLVFNVIRSSLRGLRDYLGGVLQTNDVFIKSLGQIKSNLMTAFYPVYQYILPALNALMGTLVKASAYLAQFMSMIFGKNTHESQKGAKILNDQALAVKNQKKSYDELGKSIKKAKGELASFDKLIVLSQNNQKKPKSPADSGFVFSPTTSFDNNFNTISNIFDVLREKIKPTVEAFKNLGETINNTFGSFAVTLGKDFYNEFLKPLGEWTLGRGLPEFARITEDMFKNIDWNRLNAEFKDLFKALEPFSETIGEGLLWFYEHIISKIATWTISEALPRALSTLSSGITILDNVLKGVGDVFKWFFDNVIKDIAGFSADTFLSFWDKFNEKLKEISGNTGTLQLVGRGVGAIIAILAGAQIGLAEIGIGILAKKAIEFENSLSSSKKAFDEFLKDINVSQEKWDNLSISEKNRLIKEWLDSDRKLEKEEDKQREEFIRKELEKYKDLRTANEKFNDMVEKNKKAIDQWGSEVSENFKKSFTESKNFIIEKWNEFSPKFTEFGIRLGDSFKEGILSAVRGGLRSMQNFINDMIKKINAVIGFARMLPGADWIKTIPEISIPGLAQGAVLRGGNPMIAYLNDQPQIS</sequence>
<evidence type="ECO:0000313" key="2">
    <source>
        <dbReference type="EMBL" id="KAK8835462.1"/>
    </source>
</evidence>
<gene>
    <name evidence="2" type="ORF">M9Y10_004566</name>
</gene>
<feature type="coiled-coil region" evidence="1">
    <location>
        <begin position="117"/>
        <end position="178"/>
    </location>
</feature>
<feature type="coiled-coil region" evidence="1">
    <location>
        <begin position="44"/>
        <end position="91"/>
    </location>
</feature>
<evidence type="ECO:0000313" key="3">
    <source>
        <dbReference type="Proteomes" id="UP001470230"/>
    </source>
</evidence>
<feature type="coiled-coil region" evidence="1">
    <location>
        <begin position="680"/>
        <end position="720"/>
    </location>
</feature>
<keyword evidence="1" id="KW-0175">Coiled coil</keyword>
<keyword evidence="3" id="KW-1185">Reference proteome</keyword>
<dbReference type="Proteomes" id="UP001470230">
    <property type="component" value="Unassembled WGS sequence"/>
</dbReference>
<name>A0ABR2GNH2_9EUKA</name>